<keyword evidence="2" id="KW-0812">Transmembrane</keyword>
<evidence type="ECO:0000313" key="4">
    <source>
        <dbReference type="Proteomes" id="UP000019184"/>
    </source>
</evidence>
<keyword evidence="2" id="KW-1133">Transmembrane helix</keyword>
<sequence>MCLNSDHTHQPSRRRNPHVRPSVTPPIAFILLILLVIFSIPAGAATFTVTNLNDKECQGALAKLGRCSISCCGNLS</sequence>
<organism evidence="3 4">
    <name type="scientific">Candidatus Contendobacter odensis Run_B_J11</name>
    <dbReference type="NCBI Taxonomy" id="1400861"/>
    <lineage>
        <taxon>Bacteria</taxon>
        <taxon>Pseudomonadati</taxon>
        <taxon>Pseudomonadota</taxon>
        <taxon>Gammaproteobacteria</taxon>
        <taxon>Candidatus Competibacteraceae</taxon>
        <taxon>Candidatus Contendibacter</taxon>
    </lineage>
</organism>
<name>A0A7U7GAW5_9GAMM</name>
<evidence type="ECO:0000256" key="1">
    <source>
        <dbReference type="SAM" id="MobiDB-lite"/>
    </source>
</evidence>
<comment type="caution">
    <text evidence="3">The sequence shown here is derived from an EMBL/GenBank/DDBJ whole genome shotgun (WGS) entry which is preliminary data.</text>
</comment>
<dbReference type="AlphaFoldDB" id="A0A7U7GAW5"/>
<dbReference type="EMBL" id="CBTK010000115">
    <property type="protein sequence ID" value="CDH45042.1"/>
    <property type="molecule type" value="Genomic_DNA"/>
</dbReference>
<accession>A0A7U7GAW5</accession>
<dbReference type="Proteomes" id="UP000019184">
    <property type="component" value="Unassembled WGS sequence"/>
</dbReference>
<proteinExistence type="predicted"/>
<feature type="region of interest" description="Disordered" evidence="1">
    <location>
        <begin position="1"/>
        <end position="21"/>
    </location>
</feature>
<gene>
    <name evidence="3" type="ORF">BN874_2010006</name>
</gene>
<keyword evidence="2" id="KW-0472">Membrane</keyword>
<evidence type="ECO:0000256" key="2">
    <source>
        <dbReference type="SAM" id="Phobius"/>
    </source>
</evidence>
<evidence type="ECO:0000313" key="3">
    <source>
        <dbReference type="EMBL" id="CDH45042.1"/>
    </source>
</evidence>
<protein>
    <submittedName>
        <fullName evidence="3">Uncharacterized protein</fullName>
    </submittedName>
</protein>
<keyword evidence="4" id="KW-1185">Reference proteome</keyword>
<feature type="transmembrane region" description="Helical" evidence="2">
    <location>
        <begin position="27"/>
        <end position="49"/>
    </location>
</feature>
<reference evidence="3 4" key="1">
    <citation type="journal article" date="2014" name="ISME J.">
        <title>Candidatus Competibacter-lineage genomes retrieved from metagenomes reveal functional metabolic diversity.</title>
        <authorList>
            <person name="McIlroy S.J."/>
            <person name="Albertsen M."/>
            <person name="Andresen E.K."/>
            <person name="Saunders A.M."/>
            <person name="Kristiansen R."/>
            <person name="Stokholm-Bjerregaard M."/>
            <person name="Nielsen K.L."/>
            <person name="Nielsen P.H."/>
        </authorList>
    </citation>
    <scope>NUCLEOTIDE SEQUENCE [LARGE SCALE GENOMIC DNA]</scope>
    <source>
        <strain evidence="3 4">Run_B_J11</strain>
    </source>
</reference>